<evidence type="ECO:0000313" key="2">
    <source>
        <dbReference type="EMBL" id="CAG8360807.1"/>
    </source>
</evidence>
<accession>A0A9W4IZW4</accession>
<feature type="region of interest" description="Disordered" evidence="1">
    <location>
        <begin position="1"/>
        <end position="36"/>
    </location>
</feature>
<dbReference type="AlphaFoldDB" id="A0A9W4IZW4"/>
<evidence type="ECO:0000313" key="3">
    <source>
        <dbReference type="Proteomes" id="UP001152646"/>
    </source>
</evidence>
<feature type="non-terminal residue" evidence="2">
    <location>
        <position position="1"/>
    </location>
</feature>
<sequence>ILQINELQGQPSSASIDDDYRPPRPQNDLGYLCGGDPTVPNGAYRVYLDRVDEVTDEDEEMAYYDEPTDELTSESEEDELDDDVYFEMANDLHETAPQDLSYPGALHVHAEQFGPRGLPLPVPNPAQAARRFERDGTTGPTSLALLNAERQYLLNVVHGETADAMPHGLLQHLEGIRHGNYGYDRDAYEATFPFHKGYGSPLLFPEEQLTLRQCRHFWSHHGVPFLHTCRIARIDFALHFRDDNVDGENAHIRQLRDDFRLGTLGHSRQLISNVPWGFPL</sequence>
<name>A0A9W4IZW4_9EURO</name>
<feature type="compositionally biased region" description="Polar residues" evidence="1">
    <location>
        <begin position="1"/>
        <end position="15"/>
    </location>
</feature>
<comment type="caution">
    <text evidence="2">The sequence shown here is derived from an EMBL/GenBank/DDBJ whole genome shotgun (WGS) entry which is preliminary data.</text>
</comment>
<evidence type="ECO:0000256" key="1">
    <source>
        <dbReference type="SAM" id="MobiDB-lite"/>
    </source>
</evidence>
<proteinExistence type="predicted"/>
<reference evidence="2" key="1">
    <citation type="submission" date="2021-07" db="EMBL/GenBank/DDBJ databases">
        <authorList>
            <person name="Branca A.L. A."/>
        </authorList>
    </citation>
    <scope>NUCLEOTIDE SEQUENCE</scope>
</reference>
<gene>
    <name evidence="2" type="ORF">PSALAMII_LOCUS3856</name>
</gene>
<protein>
    <submittedName>
        <fullName evidence="2">Uncharacterized protein</fullName>
    </submittedName>
</protein>
<dbReference type="OrthoDB" id="10258608at2759"/>
<dbReference type="EMBL" id="CAJVPA010000134">
    <property type="protein sequence ID" value="CAG8360807.1"/>
    <property type="molecule type" value="Genomic_DNA"/>
</dbReference>
<dbReference type="Proteomes" id="UP001152646">
    <property type="component" value="Unassembled WGS sequence"/>
</dbReference>
<organism evidence="2 3">
    <name type="scientific">Penicillium salamii</name>
    <dbReference type="NCBI Taxonomy" id="1612424"/>
    <lineage>
        <taxon>Eukaryota</taxon>
        <taxon>Fungi</taxon>
        <taxon>Dikarya</taxon>
        <taxon>Ascomycota</taxon>
        <taxon>Pezizomycotina</taxon>
        <taxon>Eurotiomycetes</taxon>
        <taxon>Eurotiomycetidae</taxon>
        <taxon>Eurotiales</taxon>
        <taxon>Aspergillaceae</taxon>
        <taxon>Penicillium</taxon>
    </lineage>
</organism>